<dbReference type="Gene3D" id="3.40.50.2020">
    <property type="match status" value="1"/>
</dbReference>
<accession>A0A1C0YI41</accession>
<comment type="caution">
    <text evidence="3">The sequence shown here is derived from an EMBL/GenBank/DDBJ whole genome shotgun (WGS) entry which is preliminary data.</text>
</comment>
<dbReference type="OrthoDB" id="9779910at2"/>
<reference evidence="3 4" key="1">
    <citation type="submission" date="2016-07" db="EMBL/GenBank/DDBJ databases">
        <title>Caryophanon latum genome sequencing.</title>
        <authorList>
            <person name="Verma A."/>
            <person name="Pal Y."/>
            <person name="Krishnamurthi S."/>
        </authorList>
    </citation>
    <scope>NUCLEOTIDE SEQUENCE [LARGE SCALE GENOMIC DNA]</scope>
    <source>
        <strain evidence="3 4">DSM 14151</strain>
    </source>
</reference>
<dbReference type="InterPro" id="IPR051910">
    <property type="entry name" value="ComF/GntX_DNA_util-trans"/>
</dbReference>
<evidence type="ECO:0000313" key="3">
    <source>
        <dbReference type="EMBL" id="OCS86811.1"/>
    </source>
</evidence>
<dbReference type="PANTHER" id="PTHR47505">
    <property type="entry name" value="DNA UTILIZATION PROTEIN YHGH"/>
    <property type="match status" value="1"/>
</dbReference>
<sequence>MMCLLCDRPFQASSSWYDVVLRKFPPVICERCRESFEAAEPNDDVEALFTYNDAMKHYIERYKFGKDVALAEVFRSDIYEALRNRRETIVAVPLHRERLHERTFSQVHCLLEAAHIPYANILKKVVHDQQSKKTLAERQNNKNRFLLQGEICIQGQEFIIVDDIYTTGATVGEIKNILLSHGATKVSSFVLAKVKSNKNYLV</sequence>
<gene>
    <name evidence="3" type="ORF">A6K76_14265</name>
</gene>
<keyword evidence="4" id="KW-1185">Reference proteome</keyword>
<dbReference type="InterPro" id="IPR000836">
    <property type="entry name" value="PRTase_dom"/>
</dbReference>
<feature type="domain" description="Phosphoribosyltransferase" evidence="2">
    <location>
        <begin position="138"/>
        <end position="196"/>
    </location>
</feature>
<protein>
    <recommendedName>
        <fullName evidence="2">Phosphoribosyltransferase domain-containing protein</fullName>
    </recommendedName>
</protein>
<dbReference type="AlphaFoldDB" id="A0A1C0YI41"/>
<evidence type="ECO:0000313" key="4">
    <source>
        <dbReference type="Proteomes" id="UP000093482"/>
    </source>
</evidence>
<name>A0A1C0YI41_9BACL</name>
<organism evidence="3 4">
    <name type="scientific">Caryophanon latum</name>
    <dbReference type="NCBI Taxonomy" id="33977"/>
    <lineage>
        <taxon>Bacteria</taxon>
        <taxon>Bacillati</taxon>
        <taxon>Bacillota</taxon>
        <taxon>Bacilli</taxon>
        <taxon>Bacillales</taxon>
        <taxon>Caryophanaceae</taxon>
        <taxon>Caryophanon</taxon>
    </lineage>
</organism>
<dbReference type="Proteomes" id="UP000093482">
    <property type="component" value="Unassembled WGS sequence"/>
</dbReference>
<dbReference type="Pfam" id="PF00156">
    <property type="entry name" value="Pribosyltran"/>
    <property type="match status" value="1"/>
</dbReference>
<proteinExistence type="inferred from homology"/>
<evidence type="ECO:0000259" key="2">
    <source>
        <dbReference type="Pfam" id="PF00156"/>
    </source>
</evidence>
<evidence type="ECO:0000256" key="1">
    <source>
        <dbReference type="ARBA" id="ARBA00008007"/>
    </source>
</evidence>
<dbReference type="SUPFAM" id="SSF53271">
    <property type="entry name" value="PRTase-like"/>
    <property type="match status" value="1"/>
</dbReference>
<dbReference type="PANTHER" id="PTHR47505:SF1">
    <property type="entry name" value="DNA UTILIZATION PROTEIN YHGH"/>
    <property type="match status" value="1"/>
</dbReference>
<dbReference type="EMBL" id="MATO01000060">
    <property type="protein sequence ID" value="OCS86811.1"/>
    <property type="molecule type" value="Genomic_DNA"/>
</dbReference>
<dbReference type="CDD" id="cd06223">
    <property type="entry name" value="PRTases_typeI"/>
    <property type="match status" value="1"/>
</dbReference>
<dbReference type="InterPro" id="IPR029057">
    <property type="entry name" value="PRTase-like"/>
</dbReference>
<comment type="similarity">
    <text evidence="1">Belongs to the ComF/GntX family.</text>
</comment>